<evidence type="ECO:0000313" key="1">
    <source>
        <dbReference type="EMBL" id="MCR2834403.1"/>
    </source>
</evidence>
<organism evidence="1 2">
    <name type="scientific">Parerythrobacter lacustris</name>
    <dbReference type="NCBI Taxonomy" id="2969984"/>
    <lineage>
        <taxon>Bacteria</taxon>
        <taxon>Pseudomonadati</taxon>
        <taxon>Pseudomonadota</taxon>
        <taxon>Alphaproteobacteria</taxon>
        <taxon>Sphingomonadales</taxon>
        <taxon>Erythrobacteraceae</taxon>
        <taxon>Parerythrobacter</taxon>
    </lineage>
</organism>
<dbReference type="EMBL" id="JANKHH010000005">
    <property type="protein sequence ID" value="MCR2834403.1"/>
    <property type="molecule type" value="Genomic_DNA"/>
</dbReference>
<dbReference type="RefSeq" id="WP_257596207.1">
    <property type="nucleotide sequence ID" value="NZ_JANKHH010000005.1"/>
</dbReference>
<dbReference type="Gene3D" id="2.60.120.620">
    <property type="entry name" value="q2cbj1_9rhob like domain"/>
    <property type="match status" value="1"/>
</dbReference>
<reference evidence="1 2" key="1">
    <citation type="submission" date="2022-08" db="EMBL/GenBank/DDBJ databases">
        <title>Polyphasic taxonomy analysis of Qipengyuania sp.RS5-5.</title>
        <authorList>
            <person name="Xamxidin M."/>
            <person name="Wu M."/>
        </authorList>
    </citation>
    <scope>NUCLEOTIDE SEQUENCE [LARGE SCALE GENOMIC DNA]</scope>
    <source>
        <strain evidence="1 2">RS5-5</strain>
    </source>
</reference>
<evidence type="ECO:0000313" key="2">
    <source>
        <dbReference type="Proteomes" id="UP001206067"/>
    </source>
</evidence>
<comment type="caution">
    <text evidence="1">The sequence shown here is derived from an EMBL/GenBank/DDBJ whole genome shotgun (WGS) entry which is preliminary data.</text>
</comment>
<gene>
    <name evidence="1" type="ORF">NSO95_10640</name>
</gene>
<proteinExistence type="predicted"/>
<accession>A0ABT1XRW6</accession>
<protein>
    <submittedName>
        <fullName evidence="1">2OG-Fe(II) oxygenase</fullName>
    </submittedName>
</protein>
<keyword evidence="2" id="KW-1185">Reference proteome</keyword>
<sequence length="289" mass="32627">MNYNILQNVDASMIEMEPFPHVVIDNALPQDVYDRLSATYPDPEGMPEKYKSMNNQRYNLLSRWGATELPFEEASDDWRRFIEENESTAFVERAFSLFPDYLAEHGGERAIDLSKFGPDLPAKIKTEPLVTFDEVKPRVTVAVNTPATALKSVRGAHTDNARKAYVGLLYFRLPEDESTGGDLEIFRWKDGAARQPWAVAADPAAVECIKTIEYRPNRLVLFLTTENALHGVSPRSVTPTWRRLVVISGWFPGVDYFDTDTMHGRFSGVRAQLGAAARRLLGRERVTAD</sequence>
<dbReference type="Proteomes" id="UP001206067">
    <property type="component" value="Unassembled WGS sequence"/>
</dbReference>
<name>A0ABT1XRW6_9SPHN</name>